<keyword evidence="4 6" id="KW-1133">Transmembrane helix</keyword>
<evidence type="ECO:0000256" key="6">
    <source>
        <dbReference type="RuleBase" id="RU363076"/>
    </source>
</evidence>
<comment type="subcellular location">
    <subcellularLocation>
        <location evidence="6">Cell membrane</location>
        <topology evidence="6">Multi-pass membrane protein</topology>
    </subcellularLocation>
    <subcellularLocation>
        <location evidence="1">Membrane</location>
    </subcellularLocation>
</comment>
<dbReference type="InterPro" id="IPR002994">
    <property type="entry name" value="Surf1/Shy1"/>
</dbReference>
<dbReference type="InterPro" id="IPR045214">
    <property type="entry name" value="Surf1/Surf4"/>
</dbReference>
<keyword evidence="6" id="KW-1003">Cell membrane</keyword>
<feature type="transmembrane region" description="Helical" evidence="6">
    <location>
        <begin position="223"/>
        <end position="245"/>
    </location>
</feature>
<dbReference type="Proteomes" id="UP000078272">
    <property type="component" value="Unassembled WGS sequence"/>
</dbReference>
<dbReference type="AlphaFoldDB" id="A0A175REG9"/>
<accession>A0A175REG9</accession>
<reference evidence="7 8" key="1">
    <citation type="journal article" date="2016" name="Front. Microbiol.">
        <title>Genomic Resource of Rice Seed Associated Bacteria.</title>
        <authorList>
            <person name="Midha S."/>
            <person name="Bansal K."/>
            <person name="Sharma S."/>
            <person name="Kumar N."/>
            <person name="Patil P.P."/>
            <person name="Chaudhry V."/>
            <person name="Patil P.B."/>
        </authorList>
    </citation>
    <scope>NUCLEOTIDE SEQUENCE [LARGE SCALE GENOMIC DNA]</scope>
    <source>
        <strain evidence="7 8">NS226</strain>
    </source>
</reference>
<evidence type="ECO:0000256" key="1">
    <source>
        <dbReference type="ARBA" id="ARBA00004370"/>
    </source>
</evidence>
<protein>
    <recommendedName>
        <fullName evidence="6">SURF1-like protein</fullName>
    </recommendedName>
</protein>
<dbReference type="STRING" id="401562.NS365_12080"/>
<proteinExistence type="inferred from homology"/>
<name>A0A175REG9_9HYPH</name>
<dbReference type="CDD" id="cd06662">
    <property type="entry name" value="SURF1"/>
    <property type="match status" value="1"/>
</dbReference>
<dbReference type="PROSITE" id="PS50895">
    <property type="entry name" value="SURF1"/>
    <property type="match status" value="1"/>
</dbReference>
<evidence type="ECO:0000313" key="8">
    <source>
        <dbReference type="Proteomes" id="UP000078272"/>
    </source>
</evidence>
<evidence type="ECO:0000256" key="3">
    <source>
        <dbReference type="ARBA" id="ARBA00022692"/>
    </source>
</evidence>
<comment type="caution">
    <text evidence="7">The sequence shown here is derived from an EMBL/GenBank/DDBJ whole genome shotgun (WGS) entry which is preliminary data.</text>
</comment>
<keyword evidence="3 6" id="KW-0812">Transmembrane</keyword>
<dbReference type="GO" id="GO:0005886">
    <property type="term" value="C:plasma membrane"/>
    <property type="evidence" value="ECO:0007669"/>
    <property type="project" value="UniProtKB-SubCell"/>
</dbReference>
<dbReference type="PANTHER" id="PTHR23427">
    <property type="entry name" value="SURFEIT LOCUS PROTEIN"/>
    <property type="match status" value="1"/>
</dbReference>
<gene>
    <name evidence="7" type="ORF">NS226_03080</name>
</gene>
<evidence type="ECO:0000313" key="7">
    <source>
        <dbReference type="EMBL" id="KTQ97846.1"/>
    </source>
</evidence>
<sequence length="254" mass="27892">MNESQPRLGRGRIISILVLGSAALAVLVMLGSWQLERMAWKEGLLSAIAQRIEKPAQTIDDIRDARDRGEAIDYDPVALRGRFDHSGERYFLATRNGEAGWHAYTPLQIEGSDRWIFVNRGFVPYAMKDPASRMAGNPVGTMDLTGLAREAPIEKPGSFLPDNDPSQNVFFWRSVSDMAKGLSLPADKVLPFFVDAGPGAAEGGYPIGGVTVVDLPNNHLQYAITWFSLAAALFVMLALFVRHLLRGRPRAPMG</sequence>
<dbReference type="PANTHER" id="PTHR23427:SF2">
    <property type="entry name" value="SURFEIT LOCUS PROTEIN 1"/>
    <property type="match status" value="1"/>
</dbReference>
<dbReference type="PATRIC" id="fig|401562.3.peg.4133"/>
<evidence type="ECO:0000256" key="2">
    <source>
        <dbReference type="ARBA" id="ARBA00007165"/>
    </source>
</evidence>
<evidence type="ECO:0000256" key="4">
    <source>
        <dbReference type="ARBA" id="ARBA00022989"/>
    </source>
</evidence>
<feature type="transmembrane region" description="Helical" evidence="6">
    <location>
        <begin position="12"/>
        <end position="35"/>
    </location>
</feature>
<organism evidence="7 8">
    <name type="scientific">Aureimonas ureilytica</name>
    <dbReference type="NCBI Taxonomy" id="401562"/>
    <lineage>
        <taxon>Bacteria</taxon>
        <taxon>Pseudomonadati</taxon>
        <taxon>Pseudomonadota</taxon>
        <taxon>Alphaproteobacteria</taxon>
        <taxon>Hyphomicrobiales</taxon>
        <taxon>Aurantimonadaceae</taxon>
        <taxon>Aureimonas</taxon>
    </lineage>
</organism>
<evidence type="ECO:0000256" key="5">
    <source>
        <dbReference type="ARBA" id="ARBA00023136"/>
    </source>
</evidence>
<dbReference type="EMBL" id="LDPZ01000006">
    <property type="protein sequence ID" value="KTQ97846.1"/>
    <property type="molecule type" value="Genomic_DNA"/>
</dbReference>
<keyword evidence="5 6" id="KW-0472">Membrane</keyword>
<comment type="similarity">
    <text evidence="2 6">Belongs to the SURF1 family.</text>
</comment>
<dbReference type="Pfam" id="PF02104">
    <property type="entry name" value="SURF1"/>
    <property type="match status" value="1"/>
</dbReference>